<dbReference type="NCBIfam" id="TIGR02737">
    <property type="entry name" value="caa3_CtaG"/>
    <property type="match status" value="1"/>
</dbReference>
<dbReference type="InterPro" id="IPR014108">
    <property type="entry name" value="Caa3-assmbl_CtaG"/>
</dbReference>
<accession>A0A940NIM2</accession>
<feature type="transmembrane region" description="Helical" evidence="6">
    <location>
        <begin position="153"/>
        <end position="174"/>
    </location>
</feature>
<evidence type="ECO:0000256" key="2">
    <source>
        <dbReference type="ARBA" id="ARBA00022475"/>
    </source>
</evidence>
<comment type="caution">
    <text evidence="7">The sequence shown here is derived from an EMBL/GenBank/DDBJ whole genome shotgun (WGS) entry which is preliminary data.</text>
</comment>
<dbReference type="Pfam" id="PF09678">
    <property type="entry name" value="Caa3_CtaG"/>
    <property type="match status" value="1"/>
</dbReference>
<feature type="transmembrane region" description="Helical" evidence="6">
    <location>
        <begin position="84"/>
        <end position="103"/>
    </location>
</feature>
<evidence type="ECO:0000256" key="1">
    <source>
        <dbReference type="ARBA" id="ARBA00004651"/>
    </source>
</evidence>
<evidence type="ECO:0000256" key="5">
    <source>
        <dbReference type="ARBA" id="ARBA00023136"/>
    </source>
</evidence>
<evidence type="ECO:0000256" key="6">
    <source>
        <dbReference type="SAM" id="Phobius"/>
    </source>
</evidence>
<sequence length="307" mass="34915">MFDLRMFGFSALWSPKLFAILLMILCLYFIFTGPLRKRFSQDGETSLKQKVYFTIGILLIYIAQGSPIDLIGHIIFTAHMFEMALLNLVAPIYIILGIPNWLWRSILGNKYINTVFTFFTKPLLAMLLFNGFFSIYHYPLVFDHVKTNPIEHIAFMNFLFLLAIFMWFPVINALPERQILSDIQKIGYIFGNGILLTPACGLIIFGGHAFYATYTDPAIWTKSMELCVSPGLLKSLHLSGPEALNIMTAAEDQQVGGIVMKIIQEIVYGFVMGYNFFKWAKREKNGSKIDPISQNPYAAKMNGVLNE</sequence>
<evidence type="ECO:0000313" key="7">
    <source>
        <dbReference type="EMBL" id="MBP0724782.1"/>
    </source>
</evidence>
<dbReference type="EMBL" id="JAGIYQ010000003">
    <property type="protein sequence ID" value="MBP0724782.1"/>
    <property type="molecule type" value="Genomic_DNA"/>
</dbReference>
<feature type="transmembrane region" description="Helical" evidence="6">
    <location>
        <begin position="51"/>
        <end position="78"/>
    </location>
</feature>
<dbReference type="InterPro" id="IPR019108">
    <property type="entry name" value="Caa3_assmbl_CtaG-rel"/>
</dbReference>
<feature type="transmembrane region" description="Helical" evidence="6">
    <location>
        <begin position="12"/>
        <end position="31"/>
    </location>
</feature>
<keyword evidence="8" id="KW-1185">Reference proteome</keyword>
<dbReference type="AlphaFoldDB" id="A0A940NIM2"/>
<feature type="transmembrane region" description="Helical" evidence="6">
    <location>
        <begin position="258"/>
        <end position="277"/>
    </location>
</feature>
<dbReference type="RefSeq" id="WP_209403646.1">
    <property type="nucleotide sequence ID" value="NZ_JAGIYQ010000003.1"/>
</dbReference>
<protein>
    <submittedName>
        <fullName evidence="7">Cytochrome c oxidase assembly factor CtaG</fullName>
    </submittedName>
</protein>
<feature type="transmembrane region" description="Helical" evidence="6">
    <location>
        <begin position="115"/>
        <end position="133"/>
    </location>
</feature>
<comment type="subcellular location">
    <subcellularLocation>
        <location evidence="1">Cell membrane</location>
        <topology evidence="1">Multi-pass membrane protein</topology>
    </subcellularLocation>
</comment>
<evidence type="ECO:0000256" key="3">
    <source>
        <dbReference type="ARBA" id="ARBA00022692"/>
    </source>
</evidence>
<dbReference type="GO" id="GO:0005886">
    <property type="term" value="C:plasma membrane"/>
    <property type="evidence" value="ECO:0007669"/>
    <property type="project" value="UniProtKB-SubCell"/>
</dbReference>
<keyword evidence="2" id="KW-1003">Cell membrane</keyword>
<keyword evidence="5 6" id="KW-0472">Membrane</keyword>
<organism evidence="7 8">
    <name type="scientific">Gottfriedia endophytica</name>
    <dbReference type="NCBI Taxonomy" id="2820819"/>
    <lineage>
        <taxon>Bacteria</taxon>
        <taxon>Bacillati</taxon>
        <taxon>Bacillota</taxon>
        <taxon>Bacilli</taxon>
        <taxon>Bacillales</taxon>
        <taxon>Bacillaceae</taxon>
        <taxon>Gottfriedia</taxon>
    </lineage>
</organism>
<evidence type="ECO:0000313" key="8">
    <source>
        <dbReference type="Proteomes" id="UP000682134"/>
    </source>
</evidence>
<gene>
    <name evidence="7" type="primary">ctaG</name>
    <name evidence="7" type="ORF">J5Y03_06210</name>
</gene>
<dbReference type="Proteomes" id="UP000682134">
    <property type="component" value="Unassembled WGS sequence"/>
</dbReference>
<feature type="transmembrane region" description="Helical" evidence="6">
    <location>
        <begin position="186"/>
        <end position="211"/>
    </location>
</feature>
<keyword evidence="3 6" id="KW-0812">Transmembrane</keyword>
<keyword evidence="4 6" id="KW-1133">Transmembrane helix</keyword>
<reference evidence="7" key="1">
    <citation type="submission" date="2021-04" db="EMBL/GenBank/DDBJ databases">
        <title>Genome seq and assembly of Bacillus sp.</title>
        <authorList>
            <person name="Chhetri G."/>
        </authorList>
    </citation>
    <scope>NUCLEOTIDE SEQUENCE</scope>
    <source>
        <strain evidence="7">RG28</strain>
    </source>
</reference>
<proteinExistence type="predicted"/>
<name>A0A940NIM2_9BACI</name>
<evidence type="ECO:0000256" key="4">
    <source>
        <dbReference type="ARBA" id="ARBA00022989"/>
    </source>
</evidence>